<evidence type="ECO:0000256" key="4">
    <source>
        <dbReference type="ARBA" id="ARBA00023274"/>
    </source>
</evidence>
<evidence type="ECO:0000256" key="1">
    <source>
        <dbReference type="ARBA" id="ARBA00022730"/>
    </source>
</evidence>
<dbReference type="GO" id="GO:0006412">
    <property type="term" value="P:translation"/>
    <property type="evidence" value="ECO:0007669"/>
    <property type="project" value="UniProtKB-UniRule"/>
</dbReference>
<dbReference type="GO" id="GO:0019843">
    <property type="term" value="F:rRNA binding"/>
    <property type="evidence" value="ECO:0007669"/>
    <property type="project" value="UniProtKB-UniRule"/>
</dbReference>
<dbReference type="Proteomes" id="UP000779900">
    <property type="component" value="Unassembled WGS sequence"/>
</dbReference>
<dbReference type="NCBIfam" id="TIGR00029">
    <property type="entry name" value="S20"/>
    <property type="match status" value="1"/>
</dbReference>
<keyword evidence="4 6" id="KW-0687">Ribonucleoprotein</keyword>
<dbReference type="Gene3D" id="1.20.58.110">
    <property type="entry name" value="Ribosomal protein S20"/>
    <property type="match status" value="1"/>
</dbReference>
<evidence type="ECO:0000256" key="2">
    <source>
        <dbReference type="ARBA" id="ARBA00022884"/>
    </source>
</evidence>
<proteinExistence type="inferred from homology"/>
<dbReference type="InterPro" id="IPR002583">
    <property type="entry name" value="Ribosomal_bS20"/>
</dbReference>
<dbReference type="EMBL" id="VGIR01000054">
    <property type="protein sequence ID" value="MBM3332002.1"/>
    <property type="molecule type" value="Genomic_DNA"/>
</dbReference>
<evidence type="ECO:0000313" key="8">
    <source>
        <dbReference type="EMBL" id="MBM3332002.1"/>
    </source>
</evidence>
<feature type="compositionally biased region" description="Basic residues" evidence="7">
    <location>
        <begin position="85"/>
        <end position="98"/>
    </location>
</feature>
<keyword evidence="1 6" id="KW-0699">rRNA-binding</keyword>
<dbReference type="GO" id="GO:0005840">
    <property type="term" value="C:ribosome"/>
    <property type="evidence" value="ECO:0007669"/>
    <property type="project" value="UniProtKB-KW"/>
</dbReference>
<sequence length="107" mass="11884">MKIPVSTVQFCVPAPLSTYGGVLAKRIASAQKQARKSKKRRELARGKRQVLKSALKNLAAVKTKEEAQKLLPGVQSLIDKSAKRRMVHHKTASRLKSRLAREAADLR</sequence>
<keyword evidence="2 6" id="KW-0694">RNA-binding</keyword>
<dbReference type="HAMAP" id="MF_00500">
    <property type="entry name" value="Ribosomal_bS20"/>
    <property type="match status" value="1"/>
</dbReference>
<reference evidence="8" key="1">
    <citation type="submission" date="2019-03" db="EMBL/GenBank/DDBJ databases">
        <title>Lake Tanganyika Metagenome-Assembled Genomes (MAGs).</title>
        <authorList>
            <person name="Tran P."/>
        </authorList>
    </citation>
    <scope>NUCLEOTIDE SEQUENCE</scope>
    <source>
        <strain evidence="8">K_DeepCast_150m_m2_040</strain>
    </source>
</reference>
<gene>
    <name evidence="6" type="primary">rpsT</name>
    <name evidence="8" type="ORF">FJY68_09165</name>
</gene>
<evidence type="ECO:0000256" key="3">
    <source>
        <dbReference type="ARBA" id="ARBA00022980"/>
    </source>
</evidence>
<dbReference type="GO" id="GO:1990904">
    <property type="term" value="C:ribonucleoprotein complex"/>
    <property type="evidence" value="ECO:0007669"/>
    <property type="project" value="UniProtKB-KW"/>
</dbReference>
<evidence type="ECO:0000256" key="6">
    <source>
        <dbReference type="HAMAP-Rule" id="MF_00500"/>
    </source>
</evidence>
<dbReference type="AlphaFoldDB" id="A0A937XF77"/>
<comment type="caution">
    <text evidence="8">The sequence shown here is derived from an EMBL/GenBank/DDBJ whole genome shotgun (WGS) entry which is preliminary data.</text>
</comment>
<feature type="region of interest" description="Disordered" evidence="7">
    <location>
        <begin position="85"/>
        <end position="107"/>
    </location>
</feature>
<evidence type="ECO:0000256" key="5">
    <source>
        <dbReference type="ARBA" id="ARBA00035136"/>
    </source>
</evidence>
<dbReference type="Pfam" id="PF01649">
    <property type="entry name" value="Ribosomal_S20p"/>
    <property type="match status" value="1"/>
</dbReference>
<evidence type="ECO:0000256" key="7">
    <source>
        <dbReference type="SAM" id="MobiDB-lite"/>
    </source>
</evidence>
<dbReference type="InterPro" id="IPR036510">
    <property type="entry name" value="Ribosomal_bS20_sf"/>
</dbReference>
<accession>A0A937XF77</accession>
<comment type="function">
    <text evidence="6">Binds directly to 16S ribosomal RNA.</text>
</comment>
<dbReference type="GO" id="GO:0003735">
    <property type="term" value="F:structural constituent of ribosome"/>
    <property type="evidence" value="ECO:0007669"/>
    <property type="project" value="InterPro"/>
</dbReference>
<evidence type="ECO:0000313" key="9">
    <source>
        <dbReference type="Proteomes" id="UP000779900"/>
    </source>
</evidence>
<keyword evidence="3 6" id="KW-0689">Ribosomal protein</keyword>
<comment type="similarity">
    <text evidence="6">Belongs to the bacterial ribosomal protein bS20 family.</text>
</comment>
<organism evidence="8 9">
    <name type="scientific">candidate division WOR-3 bacterium</name>
    <dbReference type="NCBI Taxonomy" id="2052148"/>
    <lineage>
        <taxon>Bacteria</taxon>
        <taxon>Bacteria division WOR-3</taxon>
    </lineage>
</organism>
<dbReference type="SUPFAM" id="SSF46992">
    <property type="entry name" value="Ribosomal protein S20"/>
    <property type="match status" value="1"/>
</dbReference>
<protein>
    <recommendedName>
        <fullName evidence="5 6">Small ribosomal subunit protein bS20</fullName>
    </recommendedName>
</protein>
<name>A0A937XF77_UNCW3</name>